<evidence type="ECO:0000256" key="7">
    <source>
        <dbReference type="ARBA" id="ARBA00023136"/>
    </source>
</evidence>
<dbReference type="EMBL" id="JPRP01000001">
    <property type="protein sequence ID" value="KFE99274.1"/>
    <property type="molecule type" value="Genomic_DNA"/>
</dbReference>
<reference evidence="10 11" key="1">
    <citation type="submission" date="2014-07" db="EMBL/GenBank/DDBJ databases">
        <title>Genome of Chryseobacterium formosense LMG 24722.</title>
        <authorList>
            <person name="Pipes S.E."/>
            <person name="Stropko S.J."/>
            <person name="Newman J.D."/>
        </authorList>
    </citation>
    <scope>NUCLEOTIDE SEQUENCE [LARGE SCALE GENOMIC DNA]</scope>
    <source>
        <strain evidence="10 11">LMG 24722</strain>
    </source>
</reference>
<evidence type="ECO:0000259" key="9">
    <source>
        <dbReference type="PROSITE" id="PS51012"/>
    </source>
</evidence>
<dbReference type="InterPro" id="IPR051449">
    <property type="entry name" value="ABC-2_transporter_component"/>
</dbReference>
<keyword evidence="4" id="KW-1003">Cell membrane</keyword>
<accession>A0A085Z4B1</accession>
<protein>
    <submittedName>
        <fullName evidence="10">ABC transporter</fullName>
    </submittedName>
</protein>
<dbReference type="InterPro" id="IPR013525">
    <property type="entry name" value="ABC2_TM"/>
</dbReference>
<feature type="transmembrane region" description="Helical" evidence="8">
    <location>
        <begin position="337"/>
        <end position="357"/>
    </location>
</feature>
<organism evidence="10 11">
    <name type="scientific">Chryseobacterium formosense</name>
    <dbReference type="NCBI Taxonomy" id="236814"/>
    <lineage>
        <taxon>Bacteria</taxon>
        <taxon>Pseudomonadati</taxon>
        <taxon>Bacteroidota</taxon>
        <taxon>Flavobacteriia</taxon>
        <taxon>Flavobacteriales</taxon>
        <taxon>Weeksellaceae</taxon>
        <taxon>Chryseobacterium group</taxon>
        <taxon>Chryseobacterium</taxon>
    </lineage>
</organism>
<name>A0A085Z4B1_9FLAO</name>
<feature type="transmembrane region" description="Helical" evidence="8">
    <location>
        <begin position="303"/>
        <end position="325"/>
    </location>
</feature>
<evidence type="ECO:0000256" key="6">
    <source>
        <dbReference type="ARBA" id="ARBA00022989"/>
    </source>
</evidence>
<evidence type="ECO:0000313" key="11">
    <source>
        <dbReference type="Proteomes" id="UP000028713"/>
    </source>
</evidence>
<feature type="transmembrane region" description="Helical" evidence="8">
    <location>
        <begin position="268"/>
        <end position="291"/>
    </location>
</feature>
<dbReference type="Gene3D" id="3.40.1710.10">
    <property type="entry name" value="abc type-2 transporter like domain"/>
    <property type="match status" value="1"/>
</dbReference>
<gene>
    <name evidence="10" type="ORF">IX39_00925</name>
</gene>
<dbReference type="AlphaFoldDB" id="A0A085Z4B1"/>
<dbReference type="Pfam" id="PF12698">
    <property type="entry name" value="ABC2_membrane_3"/>
    <property type="match status" value="1"/>
</dbReference>
<dbReference type="Proteomes" id="UP000028713">
    <property type="component" value="Unassembled WGS sequence"/>
</dbReference>
<dbReference type="PANTHER" id="PTHR30294">
    <property type="entry name" value="MEMBRANE COMPONENT OF ABC TRANSPORTER YHHJ-RELATED"/>
    <property type="match status" value="1"/>
</dbReference>
<keyword evidence="3" id="KW-0813">Transport</keyword>
<dbReference type="GO" id="GO:0140359">
    <property type="term" value="F:ABC-type transporter activity"/>
    <property type="evidence" value="ECO:0007669"/>
    <property type="project" value="InterPro"/>
</dbReference>
<dbReference type="PANTHER" id="PTHR30294:SF38">
    <property type="entry name" value="TRANSPORT PERMEASE PROTEIN"/>
    <property type="match status" value="1"/>
</dbReference>
<feature type="domain" description="ABC transmembrane type-2" evidence="9">
    <location>
        <begin position="186"/>
        <end position="416"/>
    </location>
</feature>
<comment type="similarity">
    <text evidence="2">Belongs to the ABC-2 integral membrane protein family.</text>
</comment>
<evidence type="ECO:0000256" key="5">
    <source>
        <dbReference type="ARBA" id="ARBA00022692"/>
    </source>
</evidence>
<keyword evidence="11" id="KW-1185">Reference proteome</keyword>
<evidence type="ECO:0000256" key="8">
    <source>
        <dbReference type="SAM" id="Phobius"/>
    </source>
</evidence>
<proteinExistence type="inferred from homology"/>
<sequence>MLYKLWRSFFKEILLLKRDIGGIVIIFLMPLLLIITITLIQDSTFKNLEGSKIPIIFIDNDHSEISKRIESELKASKSFQLLTEYDENSAKEAVFSGEYQMAIVIPQNLTKDINSNIDSKVQTIVSSFGLEADSTATKVTASKAKDIHLYFDPATNAGFKNSVMNAINKMVFEIENKKIYKAFQDQLGTTEDLDNKSLITFKEIVPKSALEAKPNSVQHNVPAWALFAIFFIVVPLSINLVKEKSQGTSVRVRVSPTPYYIHILGKTFTYLIICVIQFLLMVAVGVYLFPYMDLPQFDVTGKMFNLIIVTLFAGLAAIGFGVLLGTIADTQEQSAPFGATSVVVLAAVGGIWVPVFLMPEFMQKIAAFSPMNWGLNAYYDIILRNSGIGEISTELIFLFLFYVAMVAIALFYERKQNAV</sequence>
<feature type="transmembrane region" description="Helical" evidence="8">
    <location>
        <begin position="395"/>
        <end position="412"/>
    </location>
</feature>
<dbReference type="GO" id="GO:0005886">
    <property type="term" value="C:plasma membrane"/>
    <property type="evidence" value="ECO:0007669"/>
    <property type="project" value="UniProtKB-SubCell"/>
</dbReference>
<feature type="transmembrane region" description="Helical" evidence="8">
    <location>
        <begin position="221"/>
        <end position="241"/>
    </location>
</feature>
<keyword evidence="7 8" id="KW-0472">Membrane</keyword>
<dbReference type="PROSITE" id="PS51012">
    <property type="entry name" value="ABC_TM2"/>
    <property type="match status" value="1"/>
</dbReference>
<dbReference type="STRING" id="236814.IX39_00925"/>
<dbReference type="InterPro" id="IPR047817">
    <property type="entry name" value="ABC2_TM_bact-type"/>
</dbReference>
<evidence type="ECO:0000256" key="2">
    <source>
        <dbReference type="ARBA" id="ARBA00007783"/>
    </source>
</evidence>
<keyword evidence="5 8" id="KW-0812">Transmembrane</keyword>
<dbReference type="OrthoDB" id="266913at2"/>
<evidence type="ECO:0000256" key="3">
    <source>
        <dbReference type="ARBA" id="ARBA00022448"/>
    </source>
</evidence>
<evidence type="ECO:0000256" key="4">
    <source>
        <dbReference type="ARBA" id="ARBA00022475"/>
    </source>
</evidence>
<evidence type="ECO:0000313" key="10">
    <source>
        <dbReference type="EMBL" id="KFE99274.1"/>
    </source>
</evidence>
<dbReference type="eggNOG" id="COG0842">
    <property type="taxonomic scope" value="Bacteria"/>
</dbReference>
<keyword evidence="6 8" id="KW-1133">Transmembrane helix</keyword>
<evidence type="ECO:0000256" key="1">
    <source>
        <dbReference type="ARBA" id="ARBA00004651"/>
    </source>
</evidence>
<comment type="subcellular location">
    <subcellularLocation>
        <location evidence="1">Cell membrane</location>
        <topology evidence="1">Multi-pass membrane protein</topology>
    </subcellularLocation>
</comment>
<feature type="transmembrane region" description="Helical" evidence="8">
    <location>
        <begin position="20"/>
        <end position="40"/>
    </location>
</feature>
<comment type="caution">
    <text evidence="10">The sequence shown here is derived from an EMBL/GenBank/DDBJ whole genome shotgun (WGS) entry which is preliminary data.</text>
</comment>
<dbReference type="RefSeq" id="WP_034672587.1">
    <property type="nucleotide sequence ID" value="NZ_FPAP01000007.1"/>
</dbReference>